<dbReference type="InParanoid" id="A0A0D1ZX52"/>
<dbReference type="GeneID" id="27317565"/>
<protein>
    <recommendedName>
        <fullName evidence="3">Protein kinase domain-containing protein</fullName>
    </recommendedName>
</protein>
<dbReference type="OrthoDB" id="4062651at2759"/>
<dbReference type="VEuPathDB" id="FungiDB:PV09_09592"/>
<dbReference type="AlphaFoldDB" id="A0A0D1ZX52"/>
<dbReference type="EMBL" id="KN847615">
    <property type="protein sequence ID" value="KIV98624.1"/>
    <property type="molecule type" value="Genomic_DNA"/>
</dbReference>
<name>A0A0D1ZX52_9PEZI</name>
<evidence type="ECO:0000313" key="1">
    <source>
        <dbReference type="EMBL" id="KIV98624.1"/>
    </source>
</evidence>
<dbReference type="InterPro" id="IPR011009">
    <property type="entry name" value="Kinase-like_dom_sf"/>
</dbReference>
<dbReference type="Proteomes" id="UP000053259">
    <property type="component" value="Unassembled WGS sequence"/>
</dbReference>
<evidence type="ECO:0008006" key="3">
    <source>
        <dbReference type="Google" id="ProtNLM"/>
    </source>
</evidence>
<keyword evidence="2" id="KW-1185">Reference proteome</keyword>
<dbReference type="SUPFAM" id="SSF56112">
    <property type="entry name" value="Protein kinase-like (PK-like)"/>
    <property type="match status" value="1"/>
</dbReference>
<reference evidence="1 2" key="1">
    <citation type="submission" date="2015-01" db="EMBL/GenBank/DDBJ databases">
        <title>The Genome Sequence of Ochroconis gallopava CBS43764.</title>
        <authorList>
            <consortium name="The Broad Institute Genomics Platform"/>
            <person name="Cuomo C."/>
            <person name="de Hoog S."/>
            <person name="Gorbushina A."/>
            <person name="Stielow B."/>
            <person name="Teixiera M."/>
            <person name="Abouelleil A."/>
            <person name="Chapman S.B."/>
            <person name="Priest M."/>
            <person name="Young S.K."/>
            <person name="Wortman J."/>
            <person name="Nusbaum C."/>
            <person name="Birren B."/>
        </authorList>
    </citation>
    <scope>NUCLEOTIDE SEQUENCE [LARGE SCALE GENOMIC DNA]</scope>
    <source>
        <strain evidence="1 2">CBS 43764</strain>
    </source>
</reference>
<dbReference type="RefSeq" id="XP_016208494.1">
    <property type="nucleotide sequence ID" value="XM_016363679.1"/>
</dbReference>
<gene>
    <name evidence="1" type="ORF">PV09_09592</name>
</gene>
<dbReference type="HOGENOM" id="CLU_752732_0_0_1"/>
<dbReference type="Gene3D" id="1.10.510.10">
    <property type="entry name" value="Transferase(Phosphotransferase) domain 1"/>
    <property type="match status" value="1"/>
</dbReference>
<evidence type="ECO:0000313" key="2">
    <source>
        <dbReference type="Proteomes" id="UP000053259"/>
    </source>
</evidence>
<sequence length="368" mass="42043">MAKRNTKFHGSFPERNDVIGIRQGHRDTKFHGASPFLNTLQSIQEYPIDAHSGDQLTHPVPINIAPQLSAHSVGNTTTLTTLTSLSRVEESLPKILATQETKLGYEQAGYKDIIDLGPKYGLVARQTLKKANERVIGILRNERSEFIVNIIWSELEHVKPLIFYEFMHVSLRAMSIYHRPFKDRELAIILNSIVQGLIFIHERLGISCYNIDCGNILLQLLFRGTIVDDIKIKIGRYFGFTVVIIRKLRSAANVGMDERSLSYYERKDIQSLGLVMTELMEPETYNLNPLCAKLEHRNVWNSCTTNFFDATQAESLRTLEQVRGRNVYSRLYTNFCKKHRFLEHLDSSTVFSISALSGMVKAMKSYDP</sequence>
<proteinExistence type="predicted"/>
<organism evidence="1 2">
    <name type="scientific">Verruconis gallopava</name>
    <dbReference type="NCBI Taxonomy" id="253628"/>
    <lineage>
        <taxon>Eukaryota</taxon>
        <taxon>Fungi</taxon>
        <taxon>Dikarya</taxon>
        <taxon>Ascomycota</taxon>
        <taxon>Pezizomycotina</taxon>
        <taxon>Dothideomycetes</taxon>
        <taxon>Pleosporomycetidae</taxon>
        <taxon>Venturiales</taxon>
        <taxon>Sympoventuriaceae</taxon>
        <taxon>Verruconis</taxon>
    </lineage>
</organism>
<accession>A0A0D1ZX52</accession>